<organism evidence="2 3">
    <name type="scientific">Enterococcus rivorum</name>
    <dbReference type="NCBI Taxonomy" id="762845"/>
    <lineage>
        <taxon>Bacteria</taxon>
        <taxon>Bacillati</taxon>
        <taxon>Bacillota</taxon>
        <taxon>Bacilli</taxon>
        <taxon>Lactobacillales</taxon>
        <taxon>Enterococcaceae</taxon>
        <taxon>Enterococcus</taxon>
    </lineage>
</organism>
<dbReference type="AlphaFoldDB" id="A0A1E5L1C3"/>
<keyword evidence="1" id="KW-1133">Transmembrane helix</keyword>
<evidence type="ECO:0000256" key="1">
    <source>
        <dbReference type="SAM" id="Phobius"/>
    </source>
</evidence>
<accession>A0A1E5L1C3</accession>
<proteinExistence type="predicted"/>
<feature type="transmembrane region" description="Helical" evidence="1">
    <location>
        <begin position="20"/>
        <end position="37"/>
    </location>
</feature>
<dbReference type="STRING" id="762845.BCR26_07630"/>
<dbReference type="Proteomes" id="UP000095256">
    <property type="component" value="Unassembled WGS sequence"/>
</dbReference>
<keyword evidence="1" id="KW-0472">Membrane</keyword>
<sequence>MIDSVTGKKLTTAEKPGKASLLANGIIAIGVMVKGVLNAGKTQNRKSVKTTKKASGAEAKETVTYRRLQGGDSKDLLLFNDDGTLISFDGKSFGILW</sequence>
<dbReference type="EMBL" id="MIEK01000002">
    <property type="protein sequence ID" value="OEH83861.1"/>
    <property type="molecule type" value="Genomic_DNA"/>
</dbReference>
<gene>
    <name evidence="2" type="ORF">BCR26_07630</name>
</gene>
<name>A0A1E5L1C3_9ENTE</name>
<keyword evidence="1" id="KW-0812">Transmembrane</keyword>
<reference evidence="2 3" key="1">
    <citation type="submission" date="2016-09" db="EMBL/GenBank/DDBJ databases">
        <authorList>
            <person name="Capua I."/>
            <person name="De Benedictis P."/>
            <person name="Joannis T."/>
            <person name="Lombin L.H."/>
            <person name="Cattoli G."/>
        </authorList>
    </citation>
    <scope>NUCLEOTIDE SEQUENCE [LARGE SCALE GENOMIC DNA]</scope>
    <source>
        <strain evidence="2 3">LMG 25899</strain>
    </source>
</reference>
<evidence type="ECO:0000313" key="2">
    <source>
        <dbReference type="EMBL" id="OEH83861.1"/>
    </source>
</evidence>
<evidence type="ECO:0000313" key="3">
    <source>
        <dbReference type="Proteomes" id="UP000095256"/>
    </source>
</evidence>
<protein>
    <submittedName>
        <fullName evidence="2">Uncharacterized protein</fullName>
    </submittedName>
</protein>
<comment type="caution">
    <text evidence="2">The sequence shown here is derived from an EMBL/GenBank/DDBJ whole genome shotgun (WGS) entry which is preliminary data.</text>
</comment>
<keyword evidence="3" id="KW-1185">Reference proteome</keyword>